<comment type="similarity">
    <text evidence="1">Belongs to the EF-1-beta/EF-1-delta family.</text>
</comment>
<dbReference type="Proteomes" id="UP000050741">
    <property type="component" value="Unassembled WGS sequence"/>
</dbReference>
<dbReference type="AlphaFoldDB" id="A0A183BNH4"/>
<sequence length="219" mass="24734">MAQQQAHNGVAVTSKELTEFNNCLSSRAYLHGFLPSQEDQYVFKSLTMAPSAKEYPHIARWYKHIKSYDDAERSAWPMKTGGSPQTVAAKEGTPAKKGDEDFDLFGDDGSDDEEKKRITEERLKAYAEKKSKKPGPIAKSNVIYDVKPWDDTIEIKDIEEKVRSIKCDGLIWGASKILPVAFGVQKLQICCCVEDEKVLKTWSNRSMWSPSTRFNAMVC</sequence>
<dbReference type="InterPro" id="IPR036282">
    <property type="entry name" value="Glutathione-S-Trfase_C_sf"/>
</dbReference>
<feature type="domain" description="Elongation factor 1 beta central acidic region eukaryote" evidence="6">
    <location>
        <begin position="104"/>
        <end position="130"/>
    </location>
</feature>
<dbReference type="FunFam" id="3.30.70.60:FF:000001">
    <property type="entry name" value="Elongation factor 1-beta 1 like"/>
    <property type="match status" value="1"/>
</dbReference>
<proteinExistence type="inferred from homology"/>
<reference evidence="8" key="2">
    <citation type="submission" date="2016-06" db="UniProtKB">
        <authorList>
            <consortium name="WormBaseParasite"/>
        </authorList>
    </citation>
    <scope>IDENTIFICATION</scope>
</reference>
<dbReference type="SUPFAM" id="SSF47616">
    <property type="entry name" value="GST C-terminal domain-like"/>
    <property type="match status" value="1"/>
</dbReference>
<dbReference type="InterPro" id="IPR014038">
    <property type="entry name" value="EF1B_bsu/dsu_GNE"/>
</dbReference>
<dbReference type="InterPro" id="IPR049720">
    <property type="entry name" value="EF1B_bsu/dsu"/>
</dbReference>
<keyword evidence="7" id="KW-1185">Reference proteome</keyword>
<protein>
    <submittedName>
        <fullName evidence="8">Elongation factor 1-beta</fullName>
    </submittedName>
</protein>
<dbReference type="InterPro" id="IPR001326">
    <property type="entry name" value="Transl_elong_EF1B_B/D_CS"/>
</dbReference>
<feature type="region of interest" description="Disordered" evidence="4">
    <location>
        <begin position="77"/>
        <end position="113"/>
    </location>
</feature>
<dbReference type="GO" id="GO:0005853">
    <property type="term" value="C:eukaryotic translation elongation factor 1 complex"/>
    <property type="evidence" value="ECO:0007669"/>
    <property type="project" value="InterPro"/>
</dbReference>
<feature type="compositionally biased region" description="Acidic residues" evidence="4">
    <location>
        <begin position="100"/>
        <end position="112"/>
    </location>
</feature>
<dbReference type="PROSITE" id="PS00824">
    <property type="entry name" value="EF1BD_1"/>
    <property type="match status" value="1"/>
</dbReference>
<dbReference type="InterPro" id="IPR018940">
    <property type="entry name" value="EF-1_beta_acid_region_euk"/>
</dbReference>
<dbReference type="Pfam" id="PF10587">
    <property type="entry name" value="EF-1_beta_acid"/>
    <property type="match status" value="1"/>
</dbReference>
<dbReference type="GO" id="GO:0005829">
    <property type="term" value="C:cytosol"/>
    <property type="evidence" value="ECO:0007669"/>
    <property type="project" value="TreeGrafter"/>
</dbReference>
<dbReference type="GO" id="GO:0003746">
    <property type="term" value="F:translation elongation factor activity"/>
    <property type="evidence" value="ECO:0007669"/>
    <property type="project" value="UniProtKB-KW"/>
</dbReference>
<dbReference type="WBParaSite" id="GPLIN_000216000">
    <property type="protein sequence ID" value="GPLIN_000216000"/>
    <property type="gene ID" value="GPLIN_000216000"/>
</dbReference>
<dbReference type="CDD" id="cd00292">
    <property type="entry name" value="EF1B"/>
    <property type="match status" value="1"/>
</dbReference>
<evidence type="ECO:0000256" key="3">
    <source>
        <dbReference type="ARBA" id="ARBA00022917"/>
    </source>
</evidence>
<evidence type="ECO:0000259" key="6">
    <source>
        <dbReference type="SMART" id="SM01182"/>
    </source>
</evidence>
<evidence type="ECO:0000256" key="4">
    <source>
        <dbReference type="SAM" id="MobiDB-lite"/>
    </source>
</evidence>
<evidence type="ECO:0000259" key="5">
    <source>
        <dbReference type="SMART" id="SM00888"/>
    </source>
</evidence>
<evidence type="ECO:0000256" key="2">
    <source>
        <dbReference type="ARBA" id="ARBA00022768"/>
    </source>
</evidence>
<evidence type="ECO:0000256" key="1">
    <source>
        <dbReference type="ARBA" id="ARBA00007411"/>
    </source>
</evidence>
<dbReference type="Pfam" id="PF00736">
    <property type="entry name" value="EF1_GNE"/>
    <property type="match status" value="1"/>
</dbReference>
<name>A0A183BNH4_GLOPA</name>
<reference evidence="7" key="1">
    <citation type="submission" date="2014-05" db="EMBL/GenBank/DDBJ databases">
        <title>The genome and life-stage specific transcriptomes of Globodera pallida elucidate key aspects of plant parasitism by a cyst nematode.</title>
        <authorList>
            <person name="Cotton J.A."/>
            <person name="Lilley C.J."/>
            <person name="Jones L.M."/>
            <person name="Kikuchi T."/>
            <person name="Reid A.J."/>
            <person name="Thorpe P."/>
            <person name="Tsai I.J."/>
            <person name="Beasley H."/>
            <person name="Blok V."/>
            <person name="Cock P.J.A."/>
            <person name="Van den Akker S.E."/>
            <person name="Holroyd N."/>
            <person name="Hunt M."/>
            <person name="Mantelin S."/>
            <person name="Naghra H."/>
            <person name="Pain A."/>
            <person name="Palomares-Rius J.E."/>
            <person name="Zarowiecki M."/>
            <person name="Berriman M."/>
            <person name="Jones J.T."/>
            <person name="Urwin P.E."/>
        </authorList>
    </citation>
    <scope>NUCLEOTIDE SEQUENCE [LARGE SCALE GENOMIC DNA]</scope>
    <source>
        <strain evidence="7">Lindley</strain>
    </source>
</reference>
<accession>A0A183BNH4</accession>
<dbReference type="PANTHER" id="PTHR11595">
    <property type="entry name" value="EF-HAND AND COILED-COIL DOMAIN-CONTAINING FAMILY MEMBER"/>
    <property type="match status" value="1"/>
</dbReference>
<dbReference type="SMART" id="SM01182">
    <property type="entry name" value="EF-1_beta_acid"/>
    <property type="match status" value="1"/>
</dbReference>
<keyword evidence="3" id="KW-0648">Protein biosynthesis</keyword>
<dbReference type="InterPro" id="IPR014717">
    <property type="entry name" value="Transl_elong_EF1B/ribsomal_bS6"/>
</dbReference>
<organism evidence="7 8">
    <name type="scientific">Globodera pallida</name>
    <name type="common">Potato cyst nematode worm</name>
    <name type="synonym">Heterodera pallida</name>
    <dbReference type="NCBI Taxonomy" id="36090"/>
    <lineage>
        <taxon>Eukaryota</taxon>
        <taxon>Metazoa</taxon>
        <taxon>Ecdysozoa</taxon>
        <taxon>Nematoda</taxon>
        <taxon>Chromadorea</taxon>
        <taxon>Rhabditida</taxon>
        <taxon>Tylenchina</taxon>
        <taxon>Tylenchomorpha</taxon>
        <taxon>Tylenchoidea</taxon>
        <taxon>Heteroderidae</taxon>
        <taxon>Heteroderinae</taxon>
        <taxon>Globodera</taxon>
    </lineage>
</organism>
<dbReference type="SMART" id="SM00888">
    <property type="entry name" value="EF1_GNE"/>
    <property type="match status" value="1"/>
</dbReference>
<dbReference type="SUPFAM" id="SSF54984">
    <property type="entry name" value="eEF-1beta-like"/>
    <property type="match status" value="1"/>
</dbReference>
<dbReference type="GO" id="GO:0005085">
    <property type="term" value="F:guanyl-nucleotide exchange factor activity"/>
    <property type="evidence" value="ECO:0007669"/>
    <property type="project" value="TreeGrafter"/>
</dbReference>
<keyword evidence="2" id="KW-0251">Elongation factor</keyword>
<feature type="domain" description="Translation elongation factor EF1B beta/delta subunit guanine nucleotide exchange" evidence="5">
    <location>
        <begin position="139"/>
        <end position="214"/>
    </location>
</feature>
<dbReference type="PANTHER" id="PTHR11595:SF21">
    <property type="entry name" value="ELONGATION FACTOR 1-BETA"/>
    <property type="match status" value="1"/>
</dbReference>
<dbReference type="Gene3D" id="1.20.1050.130">
    <property type="match status" value="1"/>
</dbReference>
<dbReference type="InterPro" id="IPR036219">
    <property type="entry name" value="eEF-1beta-like_sf"/>
</dbReference>
<evidence type="ECO:0000313" key="8">
    <source>
        <dbReference type="WBParaSite" id="GPLIN_000216000"/>
    </source>
</evidence>
<evidence type="ECO:0000313" key="7">
    <source>
        <dbReference type="Proteomes" id="UP000050741"/>
    </source>
</evidence>
<dbReference type="Gene3D" id="3.30.70.60">
    <property type="match status" value="1"/>
</dbReference>